<dbReference type="RefSeq" id="WP_275117815.1">
    <property type="nucleotide sequence ID" value="NZ_JAOTPO010000004.1"/>
</dbReference>
<evidence type="ECO:0000313" key="3">
    <source>
        <dbReference type="Proteomes" id="UP001148125"/>
    </source>
</evidence>
<accession>A0ABT5VFF6</accession>
<organism evidence="2 3">
    <name type="scientific">Alkalihalobacterium chitinilyticum</name>
    <dbReference type="NCBI Taxonomy" id="2980103"/>
    <lineage>
        <taxon>Bacteria</taxon>
        <taxon>Bacillati</taxon>
        <taxon>Bacillota</taxon>
        <taxon>Bacilli</taxon>
        <taxon>Bacillales</taxon>
        <taxon>Bacillaceae</taxon>
        <taxon>Alkalihalobacterium</taxon>
    </lineage>
</organism>
<dbReference type="Gene3D" id="1.10.287.950">
    <property type="entry name" value="Methyl-accepting chemotaxis protein"/>
    <property type="match status" value="2"/>
</dbReference>
<dbReference type="Proteomes" id="UP001148125">
    <property type="component" value="Unassembled WGS sequence"/>
</dbReference>
<sequence length="615" mass="66001">MKKIITIVLTTSLLSFPVISGLANENQGHNNSSSLEGSKDLAPVSTVVAREASSKEEVVYGTLNSDGTLTEIYVVNMLEVIEPGLIIDHGNYTSVKNLTDLSEIKNVDGTVQFDAPSGLFYYQGNLEEAELPWDIDISYRLDGQEISSDELAGETGRLELAINTAKNDRGNSIFYENYTLQISCTLDTKNINIIDAVDANIAKVGKKRQVTYTVMPDSDGSFRLTADVTDFEMEGININAIPLSMVIDGFDVDEMTGEMRTLSDAIAEINKGVSELNNGVTELNNGVQKLRNGSGEYNNGIREISRSSAEVIEASALIEGALAQVHRELSGAPDLDLSDLAELPAGLSQMAKGLSEAGDGLLQLHGGFSEAFNALDEAMNKIPAATLSEEEIQQLYASGADPETVGHLIEVYTAAQTAKGTYNAVKQAFSTTEEVLKEVGGALHEMSGHLSGIANEVGAGMANMEGLDGLKKLEEGLAQLSANYGEFHSGLVSYTNGVGKLADAYAEIHSGIGELADGTTALESGVNELADGTDELADATSDLPDQLQEEVDAMLAEFDKSDFDPVSFVSPDNRNVEYVQFILKTEAIEIPDDKSAAVEEEEEPSFWQRLKKLFS</sequence>
<comment type="caution">
    <text evidence="2">The sequence shown here is derived from an EMBL/GenBank/DDBJ whole genome shotgun (WGS) entry which is preliminary data.</text>
</comment>
<protein>
    <submittedName>
        <fullName evidence="2">YhgE/Pip domain-containing protein</fullName>
    </submittedName>
</protein>
<evidence type="ECO:0000313" key="2">
    <source>
        <dbReference type="EMBL" id="MDE5413188.1"/>
    </source>
</evidence>
<dbReference type="EMBL" id="JAOTPO010000004">
    <property type="protein sequence ID" value="MDE5413188.1"/>
    <property type="molecule type" value="Genomic_DNA"/>
</dbReference>
<reference evidence="2" key="1">
    <citation type="submission" date="2024-05" db="EMBL/GenBank/DDBJ databases">
        <title>Alkalihalobacillus sp. strain MEB203 novel alkaliphilic bacterium from Lonar Lake, India.</title>
        <authorList>
            <person name="Joshi A."/>
            <person name="Thite S."/>
            <person name="Mengade P."/>
        </authorList>
    </citation>
    <scope>NUCLEOTIDE SEQUENCE</scope>
    <source>
        <strain evidence="2">MEB 203</strain>
    </source>
</reference>
<evidence type="ECO:0000256" key="1">
    <source>
        <dbReference type="SAM" id="SignalP"/>
    </source>
</evidence>
<feature type="signal peptide" evidence="1">
    <location>
        <begin position="1"/>
        <end position="20"/>
    </location>
</feature>
<dbReference type="NCBIfam" id="TIGR03057">
    <property type="entry name" value="xxxLxxG_by_4"/>
    <property type="match status" value="1"/>
</dbReference>
<proteinExistence type="predicted"/>
<keyword evidence="1" id="KW-0732">Signal</keyword>
<dbReference type="InterPro" id="IPR023908">
    <property type="entry name" value="xxxLxxG_rpt"/>
</dbReference>
<keyword evidence="3" id="KW-1185">Reference proteome</keyword>
<gene>
    <name evidence="2" type="ORF">N7Z68_07300</name>
</gene>
<feature type="chain" id="PRO_5047295162" evidence="1">
    <location>
        <begin position="21"/>
        <end position="615"/>
    </location>
</feature>
<name>A0ABT5VFF6_9BACI</name>